<feature type="domain" description="B5" evidence="19">
    <location>
        <begin position="399"/>
        <end position="476"/>
    </location>
</feature>
<dbReference type="SUPFAM" id="SSF46955">
    <property type="entry name" value="Putative DNA-binding domain"/>
    <property type="match status" value="1"/>
</dbReference>
<comment type="catalytic activity">
    <reaction evidence="14 15">
        <text>tRNA(Phe) + L-phenylalanine + ATP = L-phenylalanyl-tRNA(Phe) + AMP + diphosphate + H(+)</text>
        <dbReference type="Rhea" id="RHEA:19413"/>
        <dbReference type="Rhea" id="RHEA-COMP:9668"/>
        <dbReference type="Rhea" id="RHEA-COMP:9699"/>
        <dbReference type="ChEBI" id="CHEBI:15378"/>
        <dbReference type="ChEBI" id="CHEBI:30616"/>
        <dbReference type="ChEBI" id="CHEBI:33019"/>
        <dbReference type="ChEBI" id="CHEBI:58095"/>
        <dbReference type="ChEBI" id="CHEBI:78442"/>
        <dbReference type="ChEBI" id="CHEBI:78531"/>
        <dbReference type="ChEBI" id="CHEBI:456215"/>
        <dbReference type="EC" id="6.1.1.20"/>
    </reaction>
</comment>
<dbReference type="InterPro" id="IPR020825">
    <property type="entry name" value="Phe-tRNA_synthase-like_B3/B4"/>
</dbReference>
<dbReference type="PROSITE" id="PS51447">
    <property type="entry name" value="FDX_ACB"/>
    <property type="match status" value="1"/>
</dbReference>
<dbReference type="PROSITE" id="PS50886">
    <property type="entry name" value="TRBD"/>
    <property type="match status" value="1"/>
</dbReference>
<dbReference type="InterPro" id="IPR041616">
    <property type="entry name" value="PheRS_beta_core"/>
</dbReference>
<dbReference type="Pfam" id="PF01588">
    <property type="entry name" value="tRNA_bind"/>
    <property type="match status" value="1"/>
</dbReference>
<name>A0A317T7H8_9CHLB</name>
<dbReference type="Gene3D" id="3.50.40.10">
    <property type="entry name" value="Phenylalanyl-trna Synthetase, Chain B, domain 3"/>
    <property type="match status" value="1"/>
</dbReference>
<dbReference type="InterPro" id="IPR045864">
    <property type="entry name" value="aa-tRNA-synth_II/BPL/LPL"/>
</dbReference>
<evidence type="ECO:0000256" key="13">
    <source>
        <dbReference type="ARBA" id="ARBA00023146"/>
    </source>
</evidence>
<dbReference type="AlphaFoldDB" id="A0A317T7H8"/>
<protein>
    <recommendedName>
        <fullName evidence="15">Phenylalanine--tRNA ligase beta subunit</fullName>
        <ecNumber evidence="15">6.1.1.20</ecNumber>
    </recommendedName>
    <alternativeName>
        <fullName evidence="15">Phenylalanyl-tRNA synthetase beta subunit</fullName>
        <shortName evidence="15">PheRS</shortName>
    </alternativeName>
</protein>
<dbReference type="Pfam" id="PF03483">
    <property type="entry name" value="B3_4"/>
    <property type="match status" value="1"/>
</dbReference>
<dbReference type="InterPro" id="IPR005146">
    <property type="entry name" value="B3/B4_tRNA-bd"/>
</dbReference>
<evidence type="ECO:0000256" key="16">
    <source>
        <dbReference type="PROSITE-ProRule" id="PRU00209"/>
    </source>
</evidence>
<dbReference type="GO" id="GO:0005524">
    <property type="term" value="F:ATP binding"/>
    <property type="evidence" value="ECO:0007669"/>
    <property type="project" value="UniProtKB-UniRule"/>
</dbReference>
<sequence length="803" mass="88619">MKISVNWLKDFVPSITSDISSLVDQLTFLGLEVEDVITKKLPDSLVVVGKVQEVKPHPNADRLKICQVDAGEVEPLQIVCGASNVAEGQLVPVAMIGAKLETPEGDSFTIKKSKIRGERSFGMICAADELGLSDDHSGIMVLEEHCEIGRPVASYLDADTILDIAVTPNRPDVLSHLGVAREMVGTAQVALPEACNVDFSGSENLVTIKNSDACPYYTGIVIRNAAVKESPSWLKQKIESIGLRPKNNIVDITNYVLHALGQPLHAFDLLKLQGESVQVRTDVSGSIVAINQEAYELQPGMPVICDQEKPVAIAGIMGGYDSAVSEATTDILLESAYFSPGVVRKASKILGLTSDSAYRFERGIDPGNVRFAAQCAVKLILELAGGEITEAEEAGSVPPGSITVALRPERANEILGCSIPMEKMVSMLEYIGFFMTANEKDENLIFTVPSFRVDVEQEIDLIEEIARLEGYNNIAASERMVASYPQSRENPEYFPDYLRSVMIGLQFREILTNPLITKRDALQFEQQAVPVLNPISEGLEVLRPSLVPTMLKVISHNIKHGIRNMRLFEVAHSFFTLNEEDDAAKSMTEKEQLVFAITGSRYPVNWARKKEQVDFFDMKGSVEMLLGKLNLLDKSSLNIYNESTLSITCDWKGEDKTLKLHAGKVQQIAPELLEAFDIDQPVFVAEIDTEVLERSFTLNVCYEPPSRYPVVERDLSFILPEGLEVQKLVDCVKTSDVLISSVRVFDLFERELENSGGKVERSIALSLNITDHSGTLKEEKVKKILQKVMENAESRLGAVIRQV</sequence>
<dbReference type="InterPro" id="IPR045060">
    <property type="entry name" value="Phe-tRNA-ligase_IIc_bsu"/>
</dbReference>
<evidence type="ECO:0000256" key="3">
    <source>
        <dbReference type="ARBA" id="ARBA00011209"/>
    </source>
</evidence>
<dbReference type="GO" id="GO:0009328">
    <property type="term" value="C:phenylalanine-tRNA ligase complex"/>
    <property type="evidence" value="ECO:0007669"/>
    <property type="project" value="TreeGrafter"/>
</dbReference>
<dbReference type="OrthoDB" id="9805455at2"/>
<reference evidence="21" key="1">
    <citation type="submission" date="2017-10" db="EMBL/GenBank/DDBJ databases">
        <authorList>
            <person name="Gaisin V.A."/>
            <person name="Rysina M.S."/>
            <person name="Grouzdev D.S."/>
        </authorList>
    </citation>
    <scope>NUCLEOTIDE SEQUENCE [LARGE SCALE GENOMIC DNA]</scope>
    <source>
        <strain evidence="21">V1</strain>
    </source>
</reference>
<feature type="binding site" evidence="15">
    <location>
        <position position="460"/>
    </location>
    <ligand>
        <name>Mg(2+)</name>
        <dbReference type="ChEBI" id="CHEBI:18420"/>
        <note>shared with alpha subunit</note>
    </ligand>
</feature>
<dbReference type="InterPro" id="IPR002547">
    <property type="entry name" value="tRNA-bd_dom"/>
</dbReference>
<dbReference type="InterPro" id="IPR012340">
    <property type="entry name" value="NA-bd_OB-fold"/>
</dbReference>
<evidence type="ECO:0000313" key="20">
    <source>
        <dbReference type="EMBL" id="PWW81747.1"/>
    </source>
</evidence>
<comment type="similarity">
    <text evidence="2 15">Belongs to the phenylalanyl-tRNA synthetase beta subunit family. Type 1 subfamily.</text>
</comment>
<evidence type="ECO:0000256" key="14">
    <source>
        <dbReference type="ARBA" id="ARBA00049255"/>
    </source>
</evidence>
<dbReference type="Pfam" id="PF17759">
    <property type="entry name" value="tRNA_synthFbeta"/>
    <property type="match status" value="1"/>
</dbReference>
<evidence type="ECO:0000259" key="17">
    <source>
        <dbReference type="PROSITE" id="PS50886"/>
    </source>
</evidence>
<evidence type="ECO:0000256" key="12">
    <source>
        <dbReference type="ARBA" id="ARBA00022917"/>
    </source>
</evidence>
<feature type="binding site" evidence="15">
    <location>
        <position position="464"/>
    </location>
    <ligand>
        <name>Mg(2+)</name>
        <dbReference type="ChEBI" id="CHEBI:18420"/>
        <note>shared with alpha subunit</note>
    </ligand>
</feature>
<dbReference type="InterPro" id="IPR004532">
    <property type="entry name" value="Phe-tRNA-ligase_IIc_bsu_bact"/>
</dbReference>
<dbReference type="Gene3D" id="3.30.70.380">
    <property type="entry name" value="Ferrodoxin-fold anticodon-binding domain"/>
    <property type="match status" value="1"/>
</dbReference>
<evidence type="ECO:0000256" key="15">
    <source>
        <dbReference type="HAMAP-Rule" id="MF_00283"/>
    </source>
</evidence>
<dbReference type="NCBIfam" id="NF045760">
    <property type="entry name" value="YtpR"/>
    <property type="match status" value="1"/>
</dbReference>
<dbReference type="GO" id="GO:0004826">
    <property type="term" value="F:phenylalanine-tRNA ligase activity"/>
    <property type="evidence" value="ECO:0007669"/>
    <property type="project" value="UniProtKB-UniRule"/>
</dbReference>
<dbReference type="InterPro" id="IPR009061">
    <property type="entry name" value="DNA-bd_dom_put_sf"/>
</dbReference>
<comment type="caution">
    <text evidence="20">The sequence shown here is derived from an EMBL/GenBank/DDBJ whole genome shotgun (WGS) entry which is preliminary data.</text>
</comment>
<dbReference type="Pfam" id="PF03484">
    <property type="entry name" value="B5"/>
    <property type="match status" value="1"/>
</dbReference>
<keyword evidence="21" id="KW-1185">Reference proteome</keyword>
<keyword evidence="11 16" id="KW-0694">RNA-binding</keyword>
<dbReference type="PANTHER" id="PTHR10947:SF0">
    <property type="entry name" value="PHENYLALANINE--TRNA LIGASE BETA SUBUNIT"/>
    <property type="match status" value="1"/>
</dbReference>
<dbReference type="NCBIfam" id="TIGR00472">
    <property type="entry name" value="pheT_bact"/>
    <property type="match status" value="1"/>
</dbReference>
<evidence type="ECO:0000259" key="18">
    <source>
        <dbReference type="PROSITE" id="PS51447"/>
    </source>
</evidence>
<dbReference type="SMART" id="SM00874">
    <property type="entry name" value="B5"/>
    <property type="match status" value="1"/>
</dbReference>
<feature type="binding site" evidence="15">
    <location>
        <position position="454"/>
    </location>
    <ligand>
        <name>Mg(2+)</name>
        <dbReference type="ChEBI" id="CHEBI:18420"/>
        <note>shared with alpha subunit</note>
    </ligand>
</feature>
<evidence type="ECO:0000256" key="10">
    <source>
        <dbReference type="ARBA" id="ARBA00022842"/>
    </source>
</evidence>
<dbReference type="SUPFAM" id="SSF56037">
    <property type="entry name" value="PheT/TilS domain"/>
    <property type="match status" value="1"/>
</dbReference>
<dbReference type="Proteomes" id="UP000246278">
    <property type="component" value="Unassembled WGS sequence"/>
</dbReference>
<dbReference type="SUPFAM" id="SSF54991">
    <property type="entry name" value="Anticodon-binding domain of PheRS"/>
    <property type="match status" value="1"/>
</dbReference>
<dbReference type="SMART" id="SM00873">
    <property type="entry name" value="B3_4"/>
    <property type="match status" value="1"/>
</dbReference>
<evidence type="ECO:0000256" key="8">
    <source>
        <dbReference type="ARBA" id="ARBA00022741"/>
    </source>
</evidence>
<evidence type="ECO:0000256" key="9">
    <source>
        <dbReference type="ARBA" id="ARBA00022840"/>
    </source>
</evidence>
<feature type="domain" description="TRNA-binding" evidence="17">
    <location>
        <begin position="40"/>
        <end position="153"/>
    </location>
</feature>
<dbReference type="HAMAP" id="MF_00283">
    <property type="entry name" value="Phe_tRNA_synth_beta1"/>
    <property type="match status" value="1"/>
</dbReference>
<keyword evidence="6 15" id="KW-0436">Ligase</keyword>
<dbReference type="Gene3D" id="2.40.50.140">
    <property type="entry name" value="Nucleic acid-binding proteins"/>
    <property type="match status" value="1"/>
</dbReference>
<dbReference type="SUPFAM" id="SSF50249">
    <property type="entry name" value="Nucleic acid-binding proteins"/>
    <property type="match status" value="1"/>
</dbReference>
<evidence type="ECO:0000256" key="1">
    <source>
        <dbReference type="ARBA" id="ARBA00004496"/>
    </source>
</evidence>
<evidence type="ECO:0000256" key="2">
    <source>
        <dbReference type="ARBA" id="ARBA00008653"/>
    </source>
</evidence>
<dbReference type="Pfam" id="PF03147">
    <property type="entry name" value="FDX-ACB"/>
    <property type="match status" value="1"/>
</dbReference>
<dbReference type="GO" id="GO:0000049">
    <property type="term" value="F:tRNA binding"/>
    <property type="evidence" value="ECO:0007669"/>
    <property type="project" value="UniProtKB-UniRule"/>
</dbReference>
<keyword evidence="10 15" id="KW-0460">Magnesium</keyword>
<accession>A0A317T7H8</accession>
<evidence type="ECO:0000313" key="21">
    <source>
        <dbReference type="Proteomes" id="UP000246278"/>
    </source>
</evidence>
<keyword evidence="13 15" id="KW-0030">Aminoacyl-tRNA synthetase</keyword>
<evidence type="ECO:0000256" key="4">
    <source>
        <dbReference type="ARBA" id="ARBA00022490"/>
    </source>
</evidence>
<dbReference type="GO" id="GO:0006432">
    <property type="term" value="P:phenylalanyl-tRNA aminoacylation"/>
    <property type="evidence" value="ECO:0007669"/>
    <property type="project" value="UniProtKB-UniRule"/>
</dbReference>
<dbReference type="PANTHER" id="PTHR10947">
    <property type="entry name" value="PHENYLALANYL-TRNA SYNTHETASE BETA CHAIN AND LEUCINE-RICH REPEAT-CONTAINING PROTEIN 47"/>
    <property type="match status" value="1"/>
</dbReference>
<gene>
    <name evidence="15" type="primary">pheT</name>
    <name evidence="20" type="ORF">CR164_07910</name>
</gene>
<keyword evidence="7 15" id="KW-0479">Metal-binding</keyword>
<dbReference type="PROSITE" id="PS51483">
    <property type="entry name" value="B5"/>
    <property type="match status" value="1"/>
</dbReference>
<dbReference type="RefSeq" id="WP_110023394.1">
    <property type="nucleotide sequence ID" value="NZ_PDNZ01000005.1"/>
</dbReference>
<comment type="cofactor">
    <cofactor evidence="15">
        <name>Mg(2+)</name>
        <dbReference type="ChEBI" id="CHEBI:18420"/>
    </cofactor>
    <text evidence="15">Binds 2 magnesium ions per tetramer.</text>
</comment>
<dbReference type="Gene3D" id="3.30.930.10">
    <property type="entry name" value="Bira Bifunctional Protein, Domain 2"/>
    <property type="match status" value="1"/>
</dbReference>
<feature type="binding site" evidence="15">
    <location>
        <position position="463"/>
    </location>
    <ligand>
        <name>Mg(2+)</name>
        <dbReference type="ChEBI" id="CHEBI:18420"/>
        <note>shared with alpha subunit</note>
    </ligand>
</feature>
<keyword evidence="4 15" id="KW-0963">Cytoplasm</keyword>
<dbReference type="InterPro" id="IPR033714">
    <property type="entry name" value="tRNA_bind_bactPheRS"/>
</dbReference>
<feature type="domain" description="FDX-ACB" evidence="18">
    <location>
        <begin position="706"/>
        <end position="801"/>
    </location>
</feature>
<dbReference type="SMART" id="SM00896">
    <property type="entry name" value="FDX-ACB"/>
    <property type="match status" value="1"/>
</dbReference>
<evidence type="ECO:0000256" key="11">
    <source>
        <dbReference type="ARBA" id="ARBA00022884"/>
    </source>
</evidence>
<dbReference type="GO" id="GO:0000287">
    <property type="term" value="F:magnesium ion binding"/>
    <property type="evidence" value="ECO:0007669"/>
    <property type="project" value="UniProtKB-UniRule"/>
</dbReference>
<dbReference type="InterPro" id="IPR005121">
    <property type="entry name" value="Fdx_antiC-bd"/>
</dbReference>
<keyword evidence="8 15" id="KW-0547">Nucleotide-binding</keyword>
<dbReference type="CDD" id="cd02796">
    <property type="entry name" value="tRNA_bind_bactPheRS"/>
    <property type="match status" value="1"/>
</dbReference>
<dbReference type="EMBL" id="PDNZ01000005">
    <property type="protein sequence ID" value="PWW81747.1"/>
    <property type="molecule type" value="Genomic_DNA"/>
</dbReference>
<comment type="subcellular location">
    <subcellularLocation>
        <location evidence="1 15">Cytoplasm</location>
    </subcellularLocation>
</comment>
<keyword evidence="5 16" id="KW-0820">tRNA-binding</keyword>
<dbReference type="InterPro" id="IPR036690">
    <property type="entry name" value="Fdx_antiC-bd_sf"/>
</dbReference>
<keyword evidence="12 15" id="KW-0648">Protein biosynthesis</keyword>
<dbReference type="InterPro" id="IPR005147">
    <property type="entry name" value="tRNA_synthase_B5-dom"/>
</dbReference>
<proteinExistence type="inferred from homology"/>
<dbReference type="EC" id="6.1.1.20" evidence="15"/>
<comment type="subunit">
    <text evidence="3 15">Tetramer of two alpha and two beta subunits.</text>
</comment>
<evidence type="ECO:0000256" key="7">
    <source>
        <dbReference type="ARBA" id="ARBA00022723"/>
    </source>
</evidence>
<evidence type="ECO:0000256" key="5">
    <source>
        <dbReference type="ARBA" id="ARBA00022555"/>
    </source>
</evidence>
<evidence type="ECO:0000259" key="19">
    <source>
        <dbReference type="PROSITE" id="PS51483"/>
    </source>
</evidence>
<dbReference type="SUPFAM" id="SSF55681">
    <property type="entry name" value="Class II aaRS and biotin synthetases"/>
    <property type="match status" value="1"/>
</dbReference>
<dbReference type="Gene3D" id="3.30.56.10">
    <property type="match status" value="2"/>
</dbReference>
<evidence type="ECO:0000256" key="6">
    <source>
        <dbReference type="ARBA" id="ARBA00022598"/>
    </source>
</evidence>
<dbReference type="FunFam" id="2.40.50.140:FF:000045">
    <property type="entry name" value="Phenylalanine--tRNA ligase beta subunit"/>
    <property type="match status" value="1"/>
</dbReference>
<dbReference type="CDD" id="cd00769">
    <property type="entry name" value="PheRS_beta_core"/>
    <property type="match status" value="1"/>
</dbReference>
<organism evidence="20 21">
    <name type="scientific">Prosthecochloris marina</name>
    <dbReference type="NCBI Taxonomy" id="2017681"/>
    <lineage>
        <taxon>Bacteria</taxon>
        <taxon>Pseudomonadati</taxon>
        <taxon>Chlorobiota</taxon>
        <taxon>Chlorobiia</taxon>
        <taxon>Chlorobiales</taxon>
        <taxon>Chlorobiaceae</taxon>
        <taxon>Prosthecochloris</taxon>
    </lineage>
</organism>
<keyword evidence="9 15" id="KW-0067">ATP-binding</keyword>